<reference evidence="4" key="1">
    <citation type="journal article" date="2019" name="Int. J. Syst. Evol. Microbiol.">
        <title>The Global Catalogue of Microorganisms (GCM) 10K type strain sequencing project: providing services to taxonomists for standard genome sequencing and annotation.</title>
        <authorList>
            <consortium name="The Broad Institute Genomics Platform"/>
            <consortium name="The Broad Institute Genome Sequencing Center for Infectious Disease"/>
            <person name="Wu L."/>
            <person name="Ma J."/>
        </authorList>
    </citation>
    <scope>NUCLEOTIDE SEQUENCE [LARGE SCALE GENOMIC DNA]</scope>
    <source>
        <strain evidence="4">CGMCC 4.7204</strain>
    </source>
</reference>
<evidence type="ECO:0000313" key="4">
    <source>
        <dbReference type="Proteomes" id="UP001595767"/>
    </source>
</evidence>
<evidence type="ECO:0000256" key="2">
    <source>
        <dbReference type="SAM" id="Phobius"/>
    </source>
</evidence>
<dbReference type="EMBL" id="JBHSBA010000005">
    <property type="protein sequence ID" value="MFC4125674.1"/>
    <property type="molecule type" value="Genomic_DNA"/>
</dbReference>
<sequence length="242" mass="24579">MSLVRLAAVIGHHPQQRAPGLAGVLALLALLAGIVAMHSTIFDTTRPGRAEHTGARSATTDVETRAAEYSPAAGHAPHHATVPTPRITGAGSGPHHEPAGTTPSGADQPFTATIGGNHATVIAAGPHRGAATGPAGGPGAEPAMATSGDAVRPVTVTTDQLTDPEVADAECGGSGNDEHAAVRPCVFVLVALTTALTLVLLYRLGAETAPNALAATRPWRGRRERPPPWTVLSLAQLAILRI</sequence>
<keyword evidence="2" id="KW-1133">Transmembrane helix</keyword>
<dbReference type="InterPro" id="IPR046151">
    <property type="entry name" value="DUF6153"/>
</dbReference>
<feature type="transmembrane region" description="Helical" evidence="2">
    <location>
        <begin position="20"/>
        <end position="42"/>
    </location>
</feature>
<keyword evidence="2" id="KW-0812">Transmembrane</keyword>
<name>A0ABV8L483_9NOCA</name>
<proteinExistence type="predicted"/>
<evidence type="ECO:0000256" key="1">
    <source>
        <dbReference type="SAM" id="MobiDB-lite"/>
    </source>
</evidence>
<evidence type="ECO:0000313" key="3">
    <source>
        <dbReference type="EMBL" id="MFC4125674.1"/>
    </source>
</evidence>
<comment type="caution">
    <text evidence="3">The sequence shown here is derived from an EMBL/GenBank/DDBJ whole genome shotgun (WGS) entry which is preliminary data.</text>
</comment>
<dbReference type="RefSeq" id="WP_378550119.1">
    <property type="nucleotide sequence ID" value="NZ_JBHSBA010000005.1"/>
</dbReference>
<dbReference type="Proteomes" id="UP001595767">
    <property type="component" value="Unassembled WGS sequence"/>
</dbReference>
<feature type="region of interest" description="Disordered" evidence="1">
    <location>
        <begin position="126"/>
        <end position="150"/>
    </location>
</feature>
<accession>A0ABV8L483</accession>
<dbReference type="Pfam" id="PF19650">
    <property type="entry name" value="DUF6153"/>
    <property type="match status" value="1"/>
</dbReference>
<feature type="region of interest" description="Disordered" evidence="1">
    <location>
        <begin position="45"/>
        <end position="113"/>
    </location>
</feature>
<keyword evidence="4" id="KW-1185">Reference proteome</keyword>
<feature type="transmembrane region" description="Helical" evidence="2">
    <location>
        <begin position="185"/>
        <end position="204"/>
    </location>
</feature>
<keyword evidence="2" id="KW-0472">Membrane</keyword>
<protein>
    <submittedName>
        <fullName evidence="3">DUF6153 family protein</fullName>
    </submittedName>
</protein>
<organism evidence="3 4">
    <name type="scientific">Nocardia rhizosphaerae</name>
    <dbReference type="NCBI Taxonomy" id="1691571"/>
    <lineage>
        <taxon>Bacteria</taxon>
        <taxon>Bacillati</taxon>
        <taxon>Actinomycetota</taxon>
        <taxon>Actinomycetes</taxon>
        <taxon>Mycobacteriales</taxon>
        <taxon>Nocardiaceae</taxon>
        <taxon>Nocardia</taxon>
    </lineage>
</organism>
<gene>
    <name evidence="3" type="ORF">ACFOW8_12100</name>
</gene>